<protein>
    <submittedName>
        <fullName evidence="1">Uncharacterized protein</fullName>
    </submittedName>
</protein>
<name>A0ABS2UUY6_9ACTN</name>
<dbReference type="EMBL" id="JAFEJA010000001">
    <property type="protein sequence ID" value="MBM9621317.1"/>
    <property type="molecule type" value="Genomic_DNA"/>
</dbReference>
<keyword evidence="2" id="KW-1185">Reference proteome</keyword>
<dbReference type="RefSeq" id="WP_205375192.1">
    <property type="nucleotide sequence ID" value="NZ_JAFEJA010000001.1"/>
</dbReference>
<accession>A0ABS2UUY6</accession>
<gene>
    <name evidence="1" type="ORF">JE024_21745</name>
</gene>
<dbReference type="Proteomes" id="UP000664109">
    <property type="component" value="Unassembled WGS sequence"/>
</dbReference>
<reference evidence="1 2" key="1">
    <citation type="journal article" date="2016" name="Arch. Microbiol.">
        <title>Streptomyces zhihengii sp. nov., isolated from rhizospheric soil of Psammosilene tunicoides.</title>
        <authorList>
            <person name="Huang M.J."/>
            <person name="Fei J.J."/>
            <person name="Salam N."/>
            <person name="Kim C.J."/>
            <person name="Hozzein W.N."/>
            <person name="Xiao M."/>
            <person name="Huang H.Q."/>
            <person name="Li W.J."/>
        </authorList>
    </citation>
    <scope>NUCLEOTIDE SEQUENCE [LARGE SCALE GENOMIC DNA]</scope>
    <source>
        <strain evidence="1 2">YIM T102</strain>
    </source>
</reference>
<evidence type="ECO:0000313" key="1">
    <source>
        <dbReference type="EMBL" id="MBM9621317.1"/>
    </source>
</evidence>
<comment type="caution">
    <text evidence="1">The sequence shown here is derived from an EMBL/GenBank/DDBJ whole genome shotgun (WGS) entry which is preliminary data.</text>
</comment>
<evidence type="ECO:0000313" key="2">
    <source>
        <dbReference type="Proteomes" id="UP000664109"/>
    </source>
</evidence>
<sequence>MNSHDYRTEAERLLNRRRVTPAEVAQADVWARLATAAAITEAAQTTPAAPAEDAGMFADYEAADQAEYAQFMGETEGV</sequence>
<proteinExistence type="predicted"/>
<organism evidence="1 2">
    <name type="scientific">Streptomyces zhihengii</name>
    <dbReference type="NCBI Taxonomy" id="1818004"/>
    <lineage>
        <taxon>Bacteria</taxon>
        <taxon>Bacillati</taxon>
        <taxon>Actinomycetota</taxon>
        <taxon>Actinomycetes</taxon>
        <taxon>Kitasatosporales</taxon>
        <taxon>Streptomycetaceae</taxon>
        <taxon>Streptomyces</taxon>
    </lineage>
</organism>